<proteinExistence type="predicted"/>
<organism evidence="2 3">
    <name type="scientific">Heliomicrobium undosum</name>
    <dbReference type="NCBI Taxonomy" id="121734"/>
    <lineage>
        <taxon>Bacteria</taxon>
        <taxon>Bacillati</taxon>
        <taxon>Bacillota</taxon>
        <taxon>Clostridia</taxon>
        <taxon>Eubacteriales</taxon>
        <taxon>Heliobacteriaceae</taxon>
        <taxon>Heliomicrobium</taxon>
    </lineage>
</organism>
<dbReference type="AlphaFoldDB" id="A0A845L144"/>
<evidence type="ECO:0000313" key="2">
    <source>
        <dbReference type="EMBL" id="MZP28669.1"/>
    </source>
</evidence>
<dbReference type="EMBL" id="WXEY01000002">
    <property type="protein sequence ID" value="MZP28669.1"/>
    <property type="molecule type" value="Genomic_DNA"/>
</dbReference>
<protein>
    <submittedName>
        <fullName evidence="2">Helix-turn-helix domain-containing protein</fullName>
    </submittedName>
</protein>
<name>A0A845L144_9FIRM</name>
<dbReference type="InterPro" id="IPR010982">
    <property type="entry name" value="Lambda_DNA-bd_dom_sf"/>
</dbReference>
<dbReference type="SUPFAM" id="SSF47413">
    <property type="entry name" value="lambda repressor-like DNA-binding domains"/>
    <property type="match status" value="1"/>
</dbReference>
<gene>
    <name evidence="2" type="ORF">GTO91_02910</name>
</gene>
<dbReference type="SMART" id="SM00530">
    <property type="entry name" value="HTH_XRE"/>
    <property type="match status" value="1"/>
</dbReference>
<evidence type="ECO:0000259" key="1">
    <source>
        <dbReference type="PROSITE" id="PS50943"/>
    </source>
</evidence>
<dbReference type="InterPro" id="IPR001387">
    <property type="entry name" value="Cro/C1-type_HTH"/>
</dbReference>
<sequence length="141" mass="16272">MPKRLTGREKAQQMLRYANTGDYLRGLRMKKGFTLAALSDKVGVSINFLSELERGLKAPGDQLVEDLAKLYGIDSSEIYRRLGRIPETATTELEKSPQFQKLLIELNQNKKLTKKEKKGIYDEVYNSFRSLIKEMEAEKRR</sequence>
<accession>A0A845L144</accession>
<dbReference type="RefSeq" id="WP_161254588.1">
    <property type="nucleotide sequence ID" value="NZ_WXEY01000002.1"/>
</dbReference>
<evidence type="ECO:0000313" key="3">
    <source>
        <dbReference type="Proteomes" id="UP000463470"/>
    </source>
</evidence>
<comment type="caution">
    <text evidence="2">The sequence shown here is derived from an EMBL/GenBank/DDBJ whole genome shotgun (WGS) entry which is preliminary data.</text>
</comment>
<dbReference type="Gene3D" id="1.10.260.40">
    <property type="entry name" value="lambda repressor-like DNA-binding domains"/>
    <property type="match status" value="1"/>
</dbReference>
<dbReference type="CDD" id="cd00093">
    <property type="entry name" value="HTH_XRE"/>
    <property type="match status" value="1"/>
</dbReference>
<keyword evidence="3" id="KW-1185">Reference proteome</keyword>
<dbReference type="GO" id="GO:0003677">
    <property type="term" value="F:DNA binding"/>
    <property type="evidence" value="ECO:0007669"/>
    <property type="project" value="InterPro"/>
</dbReference>
<dbReference type="OrthoDB" id="3035529at2"/>
<reference evidence="2 3" key="1">
    <citation type="submission" date="2020-01" db="EMBL/GenBank/DDBJ databases">
        <title>Whole-genome sequence of Heliobacterium undosum DSM 13378.</title>
        <authorList>
            <person name="Kyndt J.A."/>
            <person name="Meyer T.E."/>
        </authorList>
    </citation>
    <scope>NUCLEOTIDE SEQUENCE [LARGE SCALE GENOMIC DNA]</scope>
    <source>
        <strain evidence="2 3">DSM 13378</strain>
    </source>
</reference>
<dbReference type="PROSITE" id="PS50943">
    <property type="entry name" value="HTH_CROC1"/>
    <property type="match status" value="1"/>
</dbReference>
<dbReference type="Proteomes" id="UP000463470">
    <property type="component" value="Unassembled WGS sequence"/>
</dbReference>
<feature type="domain" description="HTH cro/C1-type" evidence="1">
    <location>
        <begin position="24"/>
        <end position="78"/>
    </location>
</feature>
<dbReference type="Pfam" id="PF13560">
    <property type="entry name" value="HTH_31"/>
    <property type="match status" value="1"/>
</dbReference>